<feature type="compositionally biased region" description="Low complexity" evidence="1">
    <location>
        <begin position="109"/>
        <end position="137"/>
    </location>
</feature>
<dbReference type="Proteomes" id="UP001356427">
    <property type="component" value="Unassembled WGS sequence"/>
</dbReference>
<evidence type="ECO:0008006" key="4">
    <source>
        <dbReference type="Google" id="ProtNLM"/>
    </source>
</evidence>
<sequence length="224" mass="24771">MDPEVLAAALREGVILLCLPPHCTHVLQPLDVAYFGPLKAEFSKVAGDLSHFDHPYMVNNSEFARVFRYPYQRCKDMRYVVEGFKKCGLFPFDPSAIEGSRLMPSRSLPGPTTASPGTSSTVPSISTSSPVTTGGPSAPAPVPALALEEHPLIEGGLIAKDLGHILTVLKYRLDRYRRLPVVATCLTGEEYTRQWQEKGEKERAEAEEKERLDVIVCFVCVHMK</sequence>
<evidence type="ECO:0000313" key="3">
    <source>
        <dbReference type="Proteomes" id="UP001356427"/>
    </source>
</evidence>
<gene>
    <name evidence="2" type="ORF">J4Q44_G00221260</name>
</gene>
<name>A0AAN8QQI7_9TELE</name>
<protein>
    <recommendedName>
        <fullName evidence="4">DDE-1 domain-containing protein</fullName>
    </recommendedName>
</protein>
<reference evidence="2 3" key="1">
    <citation type="submission" date="2021-04" db="EMBL/GenBank/DDBJ databases">
        <authorList>
            <person name="De Guttry C."/>
            <person name="Zahm M."/>
            <person name="Klopp C."/>
            <person name="Cabau C."/>
            <person name="Louis A."/>
            <person name="Berthelot C."/>
            <person name="Parey E."/>
            <person name="Roest Crollius H."/>
            <person name="Montfort J."/>
            <person name="Robinson-Rechavi M."/>
            <person name="Bucao C."/>
            <person name="Bouchez O."/>
            <person name="Gislard M."/>
            <person name="Lluch J."/>
            <person name="Milhes M."/>
            <person name="Lampietro C."/>
            <person name="Lopez Roques C."/>
            <person name="Donnadieu C."/>
            <person name="Braasch I."/>
            <person name="Desvignes T."/>
            <person name="Postlethwait J."/>
            <person name="Bobe J."/>
            <person name="Wedekind C."/>
            <person name="Guiguen Y."/>
        </authorList>
    </citation>
    <scope>NUCLEOTIDE SEQUENCE [LARGE SCALE GENOMIC DNA]</scope>
    <source>
        <strain evidence="2">Cs_M1</strain>
        <tissue evidence="2">Blood</tissue>
    </source>
</reference>
<keyword evidence="3" id="KW-1185">Reference proteome</keyword>
<accession>A0AAN8QQI7</accession>
<feature type="region of interest" description="Disordered" evidence="1">
    <location>
        <begin position="101"/>
        <end position="141"/>
    </location>
</feature>
<comment type="caution">
    <text evidence="2">The sequence shown here is derived from an EMBL/GenBank/DDBJ whole genome shotgun (WGS) entry which is preliminary data.</text>
</comment>
<dbReference type="AlphaFoldDB" id="A0AAN8QQI7"/>
<proteinExistence type="predicted"/>
<organism evidence="2 3">
    <name type="scientific">Coregonus suidteri</name>
    <dbReference type="NCBI Taxonomy" id="861788"/>
    <lineage>
        <taxon>Eukaryota</taxon>
        <taxon>Metazoa</taxon>
        <taxon>Chordata</taxon>
        <taxon>Craniata</taxon>
        <taxon>Vertebrata</taxon>
        <taxon>Euteleostomi</taxon>
        <taxon>Actinopterygii</taxon>
        <taxon>Neopterygii</taxon>
        <taxon>Teleostei</taxon>
        <taxon>Protacanthopterygii</taxon>
        <taxon>Salmoniformes</taxon>
        <taxon>Salmonidae</taxon>
        <taxon>Coregoninae</taxon>
        <taxon>Coregonus</taxon>
    </lineage>
</organism>
<evidence type="ECO:0000313" key="2">
    <source>
        <dbReference type="EMBL" id="KAK6306978.1"/>
    </source>
</evidence>
<evidence type="ECO:0000256" key="1">
    <source>
        <dbReference type="SAM" id="MobiDB-lite"/>
    </source>
</evidence>
<dbReference type="EMBL" id="JAGTTL010000020">
    <property type="protein sequence ID" value="KAK6306978.1"/>
    <property type="molecule type" value="Genomic_DNA"/>
</dbReference>